<keyword evidence="2" id="KW-1185">Reference proteome</keyword>
<gene>
    <name evidence="1" type="ORF">K4L44_02995</name>
</gene>
<proteinExistence type="predicted"/>
<organism evidence="1 2">
    <name type="scientific">Halosquirtibacter laminarini</name>
    <dbReference type="NCBI Taxonomy" id="3374600"/>
    <lineage>
        <taxon>Bacteria</taxon>
        <taxon>Pseudomonadati</taxon>
        <taxon>Bacteroidota</taxon>
        <taxon>Bacteroidia</taxon>
        <taxon>Marinilabiliales</taxon>
        <taxon>Prolixibacteraceae</taxon>
        <taxon>Halosquirtibacter</taxon>
    </lineage>
</organism>
<evidence type="ECO:0000313" key="1">
    <source>
        <dbReference type="EMBL" id="QZE14842.1"/>
    </source>
</evidence>
<evidence type="ECO:0000313" key="2">
    <source>
        <dbReference type="Proteomes" id="UP000826212"/>
    </source>
</evidence>
<reference evidence="1" key="1">
    <citation type="submission" date="2021-08" db="EMBL/GenBank/DDBJ databases">
        <title>Novel anaerobic bacterium isolated from sea squirt in East Sea, Republic of Korea.</title>
        <authorList>
            <person name="Nguyen T.H."/>
            <person name="Li Z."/>
            <person name="Lee Y.-J."/>
            <person name="Ko J."/>
            <person name="Kim S.-G."/>
        </authorList>
    </citation>
    <scope>NUCLEOTIDE SEQUENCE</scope>
    <source>
        <strain evidence="1">KCTC 25031</strain>
    </source>
</reference>
<accession>A0AC61NGU0</accession>
<protein>
    <submittedName>
        <fullName evidence="1">Uncharacterized protein</fullName>
    </submittedName>
</protein>
<sequence>MITRNLLVSISLHLLGIISSTAVITLSVAHKAWIYTGIGTFVLILFSTLLIKSIYKIFNKIEITLLGVCNNDTSIQLNKNKQSHTLRKISIHIEKIIQNTHDTKKQLHSKELYFGALIDKSSTGLFSYDETFRVIDCNPKAQNILHLSQRHHLQSLTKIHPDLPDHLMNILKNNKTTSCIFESGSNKILFNTTTLQINNQKICLVSVNDVTWELNQNESEAWIKLSRTLSHEIMNAMTPMTSLSQIALGYFSDLRKIKQVQDLKQQDIHNTVKALTIIGEQAERLMLFVNNYRKFTQLPTPQHKSVLLKPFIEKQLFLYRTLDKSNAIQFVCNISEEFHIYADPKMLEHIALNIVKNAIEAFEEGQEPFPKIIFESIQRGNLTTLSIINNGKAIPEEIRENIFTPFYTTKAEGSGIGLSLSKQMMIKMGGNLTLIQRSCLTEFSIQCYSNENIE</sequence>
<name>A0AC61NGU0_9BACT</name>
<dbReference type="Proteomes" id="UP000826212">
    <property type="component" value="Chromosome"/>
</dbReference>
<dbReference type="EMBL" id="CP081303">
    <property type="protein sequence ID" value="QZE14842.1"/>
    <property type="molecule type" value="Genomic_DNA"/>
</dbReference>